<keyword evidence="2" id="KW-1185">Reference proteome</keyword>
<dbReference type="Proteomes" id="UP001174839">
    <property type="component" value="Unassembled WGS sequence"/>
</dbReference>
<evidence type="ECO:0000313" key="1">
    <source>
        <dbReference type="EMBL" id="MDM9630819.1"/>
    </source>
</evidence>
<dbReference type="RefSeq" id="WP_289724184.1">
    <property type="nucleotide sequence ID" value="NZ_JAUDUY010000002.1"/>
</dbReference>
<proteinExistence type="predicted"/>
<dbReference type="EMBL" id="JAUDUY010000002">
    <property type="protein sequence ID" value="MDM9630819.1"/>
    <property type="molecule type" value="Genomic_DNA"/>
</dbReference>
<reference evidence="1" key="1">
    <citation type="submission" date="2023-06" db="EMBL/GenBank/DDBJ databases">
        <title>Robiginitalea aurantiacus sp. nov. and Algoriphagus sediminis sp. nov., isolated from coastal sediment.</title>
        <authorList>
            <person name="Zhou Z.Y."/>
            <person name="An J."/>
            <person name="Jia Y.W."/>
            <person name="Du Z.J."/>
        </authorList>
    </citation>
    <scope>NUCLEOTIDE SEQUENCE</scope>
    <source>
        <strain evidence="1">M39</strain>
    </source>
</reference>
<comment type="caution">
    <text evidence="1">The sequence shown here is derived from an EMBL/GenBank/DDBJ whole genome shotgun (WGS) entry which is preliminary data.</text>
</comment>
<gene>
    <name evidence="1" type="ORF">QU605_05020</name>
</gene>
<name>A0ABT7WDD1_9FLAO</name>
<organism evidence="1 2">
    <name type="scientific">Robiginitalea aurantiaca</name>
    <dbReference type="NCBI Taxonomy" id="3056915"/>
    <lineage>
        <taxon>Bacteria</taxon>
        <taxon>Pseudomonadati</taxon>
        <taxon>Bacteroidota</taxon>
        <taxon>Flavobacteriia</taxon>
        <taxon>Flavobacteriales</taxon>
        <taxon>Flavobacteriaceae</taxon>
        <taxon>Robiginitalea</taxon>
    </lineage>
</organism>
<evidence type="ECO:0000313" key="2">
    <source>
        <dbReference type="Proteomes" id="UP001174839"/>
    </source>
</evidence>
<sequence>MKLSKSNLSPIILFFFLLGISLQAQVERVITLEVNTADIENPNVNDFCGFLGQDPDVSNEDYTIEANVGDVIIWRGVSTSSPEDRVEIRTINHEGSNGGRDIFGSNTIRGEDGEVRATILNTTDEGADYKYKIQFRVFNDGRRRRGTFNIDPKIKVVGR</sequence>
<protein>
    <submittedName>
        <fullName evidence="1">Uncharacterized protein</fullName>
    </submittedName>
</protein>
<accession>A0ABT7WDD1</accession>